<dbReference type="STRING" id="102285.A0A0R3TQ92"/>
<accession>A0A0R3TQ92</accession>
<name>A0A0R3TQ92_RODNA</name>
<reference evidence="4" key="1">
    <citation type="submission" date="2017-02" db="UniProtKB">
        <authorList>
            <consortium name="WormBaseParasite"/>
        </authorList>
    </citation>
    <scope>IDENTIFICATION</scope>
</reference>
<evidence type="ECO:0000313" key="4">
    <source>
        <dbReference type="WBParaSite" id="HNAJ_0000970201-mRNA-1"/>
    </source>
</evidence>
<dbReference type="Proteomes" id="UP000278807">
    <property type="component" value="Unassembled WGS sequence"/>
</dbReference>
<protein>
    <submittedName>
        <fullName evidence="4">Ras-GAP domain-containing protein</fullName>
    </submittedName>
</protein>
<dbReference type="OrthoDB" id="10033291at2759"/>
<sequence>MSVIDTRRPPSATGRLKRIFSSSQSQAGLGKKNPPITVPQSIPGQGRELSITELEPLPGKIGRYIRVYCGSVCPSAIFKTVFVHNDDTVASCVAKVLILLEKEGEHVMDMCTLYEVIGRLPANSKAIDGANVVIDPGETFTELSARSLPTNITLMDVFSLMAPAPGLCRRLELRKYPSSPPNGSDSPILQQRGKNASLLKRASSRTSGNGCVAPHCPFLLLLKGSRPEHDQILQSFHSIRWEKSSLITMGTSERDDIRLYPWPEAQNSRGNVSANGNGHSILKSPIIFEARTKSIWMSVVSPFNAIQPDNPLTITLNWETLTDSSSFPVNRCLEPGDILRVESQNLTYVFIYKDPGTVPEHKLSLGFLTLPQIPSTKPPTGVNGSRSAARTARIDALVRRNSNSSNAGGTNVFPNVADVESVIGVLFPRLSNRSKYPNWGENGGILPDVGVSAGCSAHLLRSLVKYGADTGANVDDVTKEISQTLTRELENLNKVIIV</sequence>
<feature type="compositionally biased region" description="Polar residues" evidence="1">
    <location>
        <begin position="181"/>
        <end position="194"/>
    </location>
</feature>
<dbReference type="Gene3D" id="3.10.20.90">
    <property type="entry name" value="Phosphatidylinositol 3-kinase Catalytic Subunit, Chain A, domain 1"/>
    <property type="match status" value="1"/>
</dbReference>
<organism evidence="4">
    <name type="scientific">Rodentolepis nana</name>
    <name type="common">Dwarf tapeworm</name>
    <name type="synonym">Hymenolepis nana</name>
    <dbReference type="NCBI Taxonomy" id="102285"/>
    <lineage>
        <taxon>Eukaryota</taxon>
        <taxon>Metazoa</taxon>
        <taxon>Spiralia</taxon>
        <taxon>Lophotrochozoa</taxon>
        <taxon>Platyhelminthes</taxon>
        <taxon>Cestoda</taxon>
        <taxon>Eucestoda</taxon>
        <taxon>Cyclophyllidea</taxon>
        <taxon>Hymenolepididae</taxon>
        <taxon>Rodentolepis</taxon>
    </lineage>
</organism>
<feature type="region of interest" description="Disordered" evidence="1">
    <location>
        <begin position="175"/>
        <end position="200"/>
    </location>
</feature>
<dbReference type="EMBL" id="UZAE01012714">
    <property type="protein sequence ID" value="VDO06328.1"/>
    <property type="molecule type" value="Genomic_DNA"/>
</dbReference>
<dbReference type="WBParaSite" id="HNAJ_0000970201-mRNA-1">
    <property type="protein sequence ID" value="HNAJ_0000970201-mRNA-1"/>
    <property type="gene ID" value="HNAJ_0000970201"/>
</dbReference>
<evidence type="ECO:0000313" key="3">
    <source>
        <dbReference type="Proteomes" id="UP000278807"/>
    </source>
</evidence>
<feature type="region of interest" description="Disordered" evidence="1">
    <location>
        <begin position="23"/>
        <end position="43"/>
    </location>
</feature>
<keyword evidence="3" id="KW-1185">Reference proteome</keyword>
<proteinExistence type="predicted"/>
<gene>
    <name evidence="2" type="ORF">HNAJ_LOCUS9697</name>
</gene>
<evidence type="ECO:0000256" key="1">
    <source>
        <dbReference type="SAM" id="MobiDB-lite"/>
    </source>
</evidence>
<evidence type="ECO:0000313" key="2">
    <source>
        <dbReference type="EMBL" id="VDO06328.1"/>
    </source>
</evidence>
<dbReference type="AlphaFoldDB" id="A0A0R3TQ92"/>
<reference evidence="2 3" key="2">
    <citation type="submission" date="2018-11" db="EMBL/GenBank/DDBJ databases">
        <authorList>
            <consortium name="Pathogen Informatics"/>
        </authorList>
    </citation>
    <scope>NUCLEOTIDE SEQUENCE [LARGE SCALE GENOMIC DNA]</scope>
</reference>